<gene>
    <name evidence="1" type="ORF">METZ01_LOCUS48692</name>
</gene>
<proteinExistence type="predicted"/>
<evidence type="ECO:0000313" key="1">
    <source>
        <dbReference type="EMBL" id="SUZ95838.1"/>
    </source>
</evidence>
<reference evidence="1" key="1">
    <citation type="submission" date="2018-05" db="EMBL/GenBank/DDBJ databases">
        <authorList>
            <person name="Lanie J.A."/>
            <person name="Ng W.-L."/>
            <person name="Kazmierczak K.M."/>
            <person name="Andrzejewski T.M."/>
            <person name="Davidsen T.M."/>
            <person name="Wayne K.J."/>
            <person name="Tettelin H."/>
            <person name="Glass J.I."/>
            <person name="Rusch D."/>
            <person name="Podicherti R."/>
            <person name="Tsui H.-C.T."/>
            <person name="Winkler M.E."/>
        </authorList>
    </citation>
    <scope>NUCLEOTIDE SEQUENCE</scope>
</reference>
<protein>
    <submittedName>
        <fullName evidence="1">Uncharacterized protein</fullName>
    </submittedName>
</protein>
<sequence length="381" mass="42947">MLKMRKTILSEDTEDKGTHVDASIIGNQIKSEATSSLVAKISSEPTASASRVKLVRTVLQDKRDFPLSLYRNLMIQAALTIYLGDITPATLQIAGQTYRLYLEKIISTRKKELLVVHSEQLKNVNLDLITVKDLIRIDEDQKIDESEKLVIQEIKITLKLIEYTDSLDKDTRGSIAMPMHLDELDELSPKRKGKSFFAGLRSAKTSKNKYMLVSRKTLAALEIIKRIPVLHSIGMKVVSKLQEIDSKLPIPYLMEARFHMQALQILALRVVMKDSTARPSMTPTFNKAIVAYHKSLKRASFNNPKSADITVLAEFAQISYYAYEQRKMLGLANHGVFKILEMGKKAVDVLAPSIGKSGHRAYLKLQRQILKALKSMKSSFN</sequence>
<accession>A0A381RXT8</accession>
<name>A0A381RXT8_9ZZZZ</name>
<dbReference type="AlphaFoldDB" id="A0A381RXT8"/>
<dbReference type="EMBL" id="UINC01002359">
    <property type="protein sequence ID" value="SUZ95838.1"/>
    <property type="molecule type" value="Genomic_DNA"/>
</dbReference>
<organism evidence="1">
    <name type="scientific">marine metagenome</name>
    <dbReference type="NCBI Taxonomy" id="408172"/>
    <lineage>
        <taxon>unclassified sequences</taxon>
        <taxon>metagenomes</taxon>
        <taxon>ecological metagenomes</taxon>
    </lineage>
</organism>